<evidence type="ECO:0000313" key="4">
    <source>
        <dbReference type="EMBL" id="ACY13873.1"/>
    </source>
</evidence>
<dbReference type="eggNOG" id="COG1336">
    <property type="taxonomic scope" value="Bacteria"/>
</dbReference>
<dbReference type="PANTHER" id="PTHR36700">
    <property type="entry name" value="CRISPR SYSTEM CMR SUBUNIT CMR4"/>
    <property type="match status" value="1"/>
</dbReference>
<sequence length="327" mass="35114">MKAQLLGMLAESPIHSGSGQSTSFVDLPVSREAATDHPSIPGSSLKGALLDLARRRWQCRPDASVAADTGASDSATDNAPSGATPELLGDKNAAGSASRPRAQRVFGTAGHAGDLVVTDARLLLLPVRSLTSVYAWVTCPYIIERLVRDRARARLPAISNLDMAPLDNIKRGEALFADDGELFLEERQFTHRGRLPAGLLDLVEPLVAHETTRARLSAQIAVLSDHDFAWFARYGLAVSARNQLDPEKKTSENLWYEESLPPDSVFYTLLCARGGDSLDLVSELFEEMPYLQVGGNETVGQGWFAIAQVRPGRADANAAGEPAGGAR</sequence>
<proteinExistence type="predicted"/>
<dbReference type="STRING" id="502025.Hoch_1315"/>
<feature type="compositionally biased region" description="Low complexity" evidence="2">
    <location>
        <begin position="64"/>
        <end position="79"/>
    </location>
</feature>
<reference evidence="4 5" key="1">
    <citation type="journal article" date="2010" name="Stand. Genomic Sci.">
        <title>Complete genome sequence of Haliangium ochraceum type strain (SMP-2).</title>
        <authorList>
            <consortium name="US DOE Joint Genome Institute (JGI-PGF)"/>
            <person name="Ivanova N."/>
            <person name="Daum C."/>
            <person name="Lang E."/>
            <person name="Abt B."/>
            <person name="Kopitz M."/>
            <person name="Saunders E."/>
            <person name="Lapidus A."/>
            <person name="Lucas S."/>
            <person name="Glavina Del Rio T."/>
            <person name="Nolan M."/>
            <person name="Tice H."/>
            <person name="Copeland A."/>
            <person name="Cheng J.F."/>
            <person name="Chen F."/>
            <person name="Bruce D."/>
            <person name="Goodwin L."/>
            <person name="Pitluck S."/>
            <person name="Mavromatis K."/>
            <person name="Pati A."/>
            <person name="Mikhailova N."/>
            <person name="Chen A."/>
            <person name="Palaniappan K."/>
            <person name="Land M."/>
            <person name="Hauser L."/>
            <person name="Chang Y.J."/>
            <person name="Jeffries C.D."/>
            <person name="Detter J.C."/>
            <person name="Brettin T."/>
            <person name="Rohde M."/>
            <person name="Goker M."/>
            <person name="Bristow J."/>
            <person name="Markowitz V."/>
            <person name="Eisen J.A."/>
            <person name="Hugenholtz P."/>
            <person name="Kyrpides N.C."/>
            <person name="Klenk H.P."/>
        </authorList>
    </citation>
    <scope>NUCLEOTIDE SEQUENCE [LARGE SCALE GENOMIC DNA]</scope>
    <source>
        <strain evidence="5">DSM 14365 / CIP 107738 / JCM 11303 / AJ 13395 / SMP-2</strain>
    </source>
</reference>
<feature type="region of interest" description="Disordered" evidence="2">
    <location>
        <begin position="64"/>
        <end position="102"/>
    </location>
</feature>
<protein>
    <submittedName>
        <fullName evidence="4">CRISPR-associated RAMP protein, Cmr4 family</fullName>
    </submittedName>
</protein>
<keyword evidence="1" id="KW-0051">Antiviral defense</keyword>
<dbReference type="HOGENOM" id="CLU_047795_0_0_7"/>
<name>D0LTH8_HALO1</name>
<dbReference type="KEGG" id="hoh:Hoch_1315"/>
<organism evidence="4 5">
    <name type="scientific">Haliangium ochraceum (strain DSM 14365 / JCM 11303 / SMP-2)</name>
    <dbReference type="NCBI Taxonomy" id="502025"/>
    <lineage>
        <taxon>Bacteria</taxon>
        <taxon>Pseudomonadati</taxon>
        <taxon>Myxococcota</taxon>
        <taxon>Polyangia</taxon>
        <taxon>Haliangiales</taxon>
        <taxon>Kofleriaceae</taxon>
        <taxon>Haliangium</taxon>
    </lineage>
</organism>
<dbReference type="OrthoDB" id="9789361at2"/>
<dbReference type="NCBIfam" id="TIGR02580">
    <property type="entry name" value="cas_RAMP_Cmr4"/>
    <property type="match status" value="1"/>
</dbReference>
<feature type="domain" description="CRISPR type III-associated protein" evidence="3">
    <location>
        <begin position="10"/>
        <end position="304"/>
    </location>
</feature>
<dbReference type="GO" id="GO:0051607">
    <property type="term" value="P:defense response to virus"/>
    <property type="evidence" value="ECO:0007669"/>
    <property type="project" value="UniProtKB-KW"/>
</dbReference>
<dbReference type="InterPro" id="IPR005537">
    <property type="entry name" value="RAMP_III_fam"/>
</dbReference>
<dbReference type="PANTHER" id="PTHR36700:SF1">
    <property type="entry name" value="CRISPR SYSTEM CMR SUBUNIT CMR4"/>
    <property type="match status" value="1"/>
</dbReference>
<evidence type="ECO:0000256" key="2">
    <source>
        <dbReference type="SAM" id="MobiDB-lite"/>
    </source>
</evidence>
<dbReference type="Pfam" id="PF03787">
    <property type="entry name" value="RAMPs"/>
    <property type="match status" value="1"/>
</dbReference>
<dbReference type="EMBL" id="CP001804">
    <property type="protein sequence ID" value="ACY13873.1"/>
    <property type="molecule type" value="Genomic_DNA"/>
</dbReference>
<dbReference type="AlphaFoldDB" id="D0LTH8"/>
<keyword evidence="5" id="KW-1185">Reference proteome</keyword>
<evidence type="ECO:0000259" key="3">
    <source>
        <dbReference type="Pfam" id="PF03787"/>
    </source>
</evidence>
<evidence type="ECO:0000313" key="5">
    <source>
        <dbReference type="Proteomes" id="UP000001880"/>
    </source>
</evidence>
<evidence type="ECO:0000256" key="1">
    <source>
        <dbReference type="ARBA" id="ARBA00023118"/>
    </source>
</evidence>
<gene>
    <name evidence="4" type="ordered locus">Hoch_1315</name>
</gene>
<dbReference type="InterPro" id="IPR013410">
    <property type="entry name" value="CRISPR-assoc_RAMP_Cmr4"/>
</dbReference>
<dbReference type="Proteomes" id="UP000001880">
    <property type="component" value="Chromosome"/>
</dbReference>
<accession>D0LTH8</accession>